<sequence>MANPRVPGFGAISIFLFFLHATIVPSAPSIELPASYDVVWTTQSSNSAGSMPLGGGDIGLNAWAEKGDLLFYIQKSGTFDENKSFLKLGRIRLSFQPNPFAAGDFEQRLLINDGYIRFTGNDNTSVNLWVDVFNPVIHVEVDSPSEIAFQALYENWRFEDYQIRSGEQGEWVTAFHESNHGGKLA</sequence>
<dbReference type="EMBL" id="KL649595">
    <property type="protein sequence ID" value="KEY63943.1"/>
    <property type="molecule type" value="Genomic_DNA"/>
</dbReference>
<evidence type="ECO:0000256" key="1">
    <source>
        <dbReference type="SAM" id="SignalP"/>
    </source>
</evidence>
<evidence type="ECO:0000313" key="3">
    <source>
        <dbReference type="EMBL" id="KEY63943.1"/>
    </source>
</evidence>
<proteinExistence type="predicted"/>
<keyword evidence="1" id="KW-0732">Signal</keyword>
<feature type="chain" id="PRO_5001770804" description="DUF5703 domain-containing protein" evidence="1">
    <location>
        <begin position="30"/>
        <end position="185"/>
    </location>
</feature>
<dbReference type="InterPro" id="IPR043757">
    <property type="entry name" value="DUF5703_N"/>
</dbReference>
<dbReference type="HOGENOM" id="CLU_1462240_0_0_1"/>
<accession>A0A084AF64</accession>
<gene>
    <name evidence="3" type="ORF">S7711_11616</name>
</gene>
<dbReference type="AlphaFoldDB" id="A0A084AF64"/>
<dbReference type="Proteomes" id="UP000028045">
    <property type="component" value="Unassembled WGS sequence"/>
</dbReference>
<protein>
    <recommendedName>
        <fullName evidence="2">DUF5703 domain-containing protein</fullName>
    </recommendedName>
</protein>
<dbReference type="Pfam" id="PF18961">
    <property type="entry name" value="DUF5703_N"/>
    <property type="match status" value="1"/>
</dbReference>
<name>A0A084AF64_STACB</name>
<feature type="domain" description="DUF5703" evidence="2">
    <location>
        <begin position="39"/>
        <end position="169"/>
    </location>
</feature>
<feature type="signal peptide" evidence="1">
    <location>
        <begin position="1"/>
        <end position="29"/>
    </location>
</feature>
<evidence type="ECO:0000313" key="4">
    <source>
        <dbReference type="Proteomes" id="UP000028045"/>
    </source>
</evidence>
<evidence type="ECO:0000259" key="2">
    <source>
        <dbReference type="Pfam" id="PF18961"/>
    </source>
</evidence>
<keyword evidence="4" id="KW-1185">Reference proteome</keyword>
<organism evidence="3 4">
    <name type="scientific">Stachybotrys chartarum (strain CBS 109288 / IBT 7711)</name>
    <name type="common">Toxic black mold</name>
    <name type="synonym">Stilbospora chartarum</name>
    <dbReference type="NCBI Taxonomy" id="1280523"/>
    <lineage>
        <taxon>Eukaryota</taxon>
        <taxon>Fungi</taxon>
        <taxon>Dikarya</taxon>
        <taxon>Ascomycota</taxon>
        <taxon>Pezizomycotina</taxon>
        <taxon>Sordariomycetes</taxon>
        <taxon>Hypocreomycetidae</taxon>
        <taxon>Hypocreales</taxon>
        <taxon>Stachybotryaceae</taxon>
        <taxon>Stachybotrys</taxon>
    </lineage>
</organism>
<reference evidence="3 4" key="1">
    <citation type="journal article" date="2014" name="BMC Genomics">
        <title>Comparative genome sequencing reveals chemotype-specific gene clusters in the toxigenic black mold Stachybotrys.</title>
        <authorList>
            <person name="Semeiks J."/>
            <person name="Borek D."/>
            <person name="Otwinowski Z."/>
            <person name="Grishin N.V."/>
        </authorList>
    </citation>
    <scope>NUCLEOTIDE SEQUENCE [LARGE SCALE GENOMIC DNA]</scope>
    <source>
        <strain evidence="4">CBS 109288 / IBT 7711</strain>
    </source>
</reference>